<dbReference type="InterPro" id="IPR013103">
    <property type="entry name" value="RVT_2"/>
</dbReference>
<keyword evidence="3" id="KW-1185">Reference proteome</keyword>
<dbReference type="PANTHER" id="PTHR11439">
    <property type="entry name" value="GAG-POL-RELATED RETROTRANSPOSON"/>
    <property type="match status" value="1"/>
</dbReference>
<comment type="caution">
    <text evidence="2">The sequence shown here is derived from an EMBL/GenBank/DDBJ whole genome shotgun (WGS) entry which is preliminary data.</text>
</comment>
<dbReference type="OrthoDB" id="3042977at2759"/>
<dbReference type="AlphaFoldDB" id="A0A9Q3QAE2"/>
<proteinExistence type="predicted"/>
<dbReference type="PANTHER" id="PTHR11439:SF467">
    <property type="entry name" value="INTEGRASE CATALYTIC DOMAIN-CONTAINING PROTEIN"/>
    <property type="match status" value="1"/>
</dbReference>
<sequence>MEKTGFCAEELDKCVYKCTRNNMILFVWMHVDDGVIFSNNQEEIMKLKHELIQHLRIKWEDGLSRIVGIDTTFKHNAIQLSQSRFAKQIVHHFEKKTNSPLIKTRTILPDVKLQTSTDQPVEQKWYQSLIGSLNSLALGTRLDISFAVNYLARYSNSPQQQHWVSLCHLMRYIKYSMNWSLNYFLTNESLN</sequence>
<feature type="non-terminal residue" evidence="2">
    <location>
        <position position="191"/>
    </location>
</feature>
<protein>
    <recommendedName>
        <fullName evidence="1">Reverse transcriptase Ty1/copia-type domain-containing protein</fullName>
    </recommendedName>
</protein>
<organism evidence="2 3">
    <name type="scientific">Austropuccinia psidii MF-1</name>
    <dbReference type="NCBI Taxonomy" id="1389203"/>
    <lineage>
        <taxon>Eukaryota</taxon>
        <taxon>Fungi</taxon>
        <taxon>Dikarya</taxon>
        <taxon>Basidiomycota</taxon>
        <taxon>Pucciniomycotina</taxon>
        <taxon>Pucciniomycetes</taxon>
        <taxon>Pucciniales</taxon>
        <taxon>Sphaerophragmiaceae</taxon>
        <taxon>Austropuccinia</taxon>
    </lineage>
</organism>
<feature type="domain" description="Reverse transcriptase Ty1/copia-type" evidence="1">
    <location>
        <begin position="4"/>
        <end position="99"/>
    </location>
</feature>
<dbReference type="Pfam" id="PF07727">
    <property type="entry name" value="RVT_2"/>
    <property type="match status" value="1"/>
</dbReference>
<name>A0A9Q3QAE2_9BASI</name>
<accession>A0A9Q3QAE2</accession>
<gene>
    <name evidence="2" type="ORF">O181_130764</name>
</gene>
<reference evidence="2" key="1">
    <citation type="submission" date="2021-03" db="EMBL/GenBank/DDBJ databases">
        <title>Draft genome sequence of rust myrtle Austropuccinia psidii MF-1, a brazilian biotype.</title>
        <authorList>
            <person name="Quecine M.C."/>
            <person name="Pachon D.M.R."/>
            <person name="Bonatelli M.L."/>
            <person name="Correr F.H."/>
            <person name="Franceschini L.M."/>
            <person name="Leite T.F."/>
            <person name="Margarido G.R.A."/>
            <person name="Almeida C.A."/>
            <person name="Ferrarezi J.A."/>
            <person name="Labate C.A."/>
        </authorList>
    </citation>
    <scope>NUCLEOTIDE SEQUENCE</scope>
    <source>
        <strain evidence="2">MF-1</strain>
    </source>
</reference>
<dbReference type="Proteomes" id="UP000765509">
    <property type="component" value="Unassembled WGS sequence"/>
</dbReference>
<evidence type="ECO:0000259" key="1">
    <source>
        <dbReference type="Pfam" id="PF07727"/>
    </source>
</evidence>
<evidence type="ECO:0000313" key="3">
    <source>
        <dbReference type="Proteomes" id="UP000765509"/>
    </source>
</evidence>
<dbReference type="EMBL" id="AVOT02141176">
    <property type="protein sequence ID" value="MBW0591049.1"/>
    <property type="molecule type" value="Genomic_DNA"/>
</dbReference>
<evidence type="ECO:0000313" key="2">
    <source>
        <dbReference type="EMBL" id="MBW0591049.1"/>
    </source>
</evidence>